<accession>A0A166PIU9</accession>
<gene>
    <name evidence="1" type="ORF">FIBSPDRAFT_855092</name>
</gene>
<protein>
    <submittedName>
        <fullName evidence="1">Uncharacterized protein</fullName>
    </submittedName>
</protein>
<proteinExistence type="predicted"/>
<dbReference type="Proteomes" id="UP000076532">
    <property type="component" value="Unassembled WGS sequence"/>
</dbReference>
<feature type="non-terminal residue" evidence="1">
    <location>
        <position position="73"/>
    </location>
</feature>
<evidence type="ECO:0000313" key="2">
    <source>
        <dbReference type="Proteomes" id="UP000076532"/>
    </source>
</evidence>
<name>A0A166PIU9_9AGAM</name>
<dbReference type="EMBL" id="KV417516">
    <property type="protein sequence ID" value="KZP26140.1"/>
    <property type="molecule type" value="Genomic_DNA"/>
</dbReference>
<reference evidence="1 2" key="1">
    <citation type="journal article" date="2016" name="Mol. Biol. Evol.">
        <title>Comparative Genomics of Early-Diverging Mushroom-Forming Fungi Provides Insights into the Origins of Lignocellulose Decay Capabilities.</title>
        <authorList>
            <person name="Nagy L.G."/>
            <person name="Riley R."/>
            <person name="Tritt A."/>
            <person name="Adam C."/>
            <person name="Daum C."/>
            <person name="Floudas D."/>
            <person name="Sun H."/>
            <person name="Yadav J.S."/>
            <person name="Pangilinan J."/>
            <person name="Larsson K.H."/>
            <person name="Matsuura K."/>
            <person name="Barry K."/>
            <person name="Labutti K."/>
            <person name="Kuo R."/>
            <person name="Ohm R.A."/>
            <person name="Bhattacharya S.S."/>
            <person name="Shirouzu T."/>
            <person name="Yoshinaga Y."/>
            <person name="Martin F.M."/>
            <person name="Grigoriev I.V."/>
            <person name="Hibbett D.S."/>
        </authorList>
    </citation>
    <scope>NUCLEOTIDE SEQUENCE [LARGE SCALE GENOMIC DNA]</scope>
    <source>
        <strain evidence="1 2">CBS 109695</strain>
    </source>
</reference>
<dbReference type="AlphaFoldDB" id="A0A166PIU9"/>
<keyword evidence="2" id="KW-1185">Reference proteome</keyword>
<sequence>MAFDSRDEGIPDPVCVHQVDAGGMCRSVVSQVLDMQSHAPRIQYQPRHLRRMGMTTYNIRARWHALHPNQQSV</sequence>
<organism evidence="1 2">
    <name type="scientific">Athelia psychrophila</name>
    <dbReference type="NCBI Taxonomy" id="1759441"/>
    <lineage>
        <taxon>Eukaryota</taxon>
        <taxon>Fungi</taxon>
        <taxon>Dikarya</taxon>
        <taxon>Basidiomycota</taxon>
        <taxon>Agaricomycotina</taxon>
        <taxon>Agaricomycetes</taxon>
        <taxon>Agaricomycetidae</taxon>
        <taxon>Atheliales</taxon>
        <taxon>Atheliaceae</taxon>
        <taxon>Athelia</taxon>
    </lineage>
</organism>
<evidence type="ECO:0000313" key="1">
    <source>
        <dbReference type="EMBL" id="KZP26140.1"/>
    </source>
</evidence>